<sequence length="250" mass="28495">MDSDFFDNLVKFNSLASGRDKLFRLLQYGSKFTWWYLHRYGANPEVVDRLQKLGNALSTTRKFMQLGKSLDFVHGALRSLHLTDSILRWSITLAKLNQSVSLLFDHIIWAGRLGLAQIDKDKWSNLSARFWIVTLTLNLVRDIYDIYLIISQELRLRIAKSSRSHYKNGVSEHKSITRPSMTNTQLIYKCLYENQPVFLDLVKNLSDLILPLEALGFVRVSPGIQGLAGTVSSLIGIVTAWNPLLKLVPS</sequence>
<name>A0AAV2IMW3_LYMST</name>
<dbReference type="Pfam" id="PF05648">
    <property type="entry name" value="PEX11"/>
    <property type="match status" value="1"/>
</dbReference>
<proteinExistence type="predicted"/>
<evidence type="ECO:0000256" key="1">
    <source>
        <dbReference type="ARBA" id="ARBA00022593"/>
    </source>
</evidence>
<dbReference type="EMBL" id="CAXITT010001001">
    <property type="protein sequence ID" value="CAL1547536.1"/>
    <property type="molecule type" value="Genomic_DNA"/>
</dbReference>
<comment type="caution">
    <text evidence="5">The sequence shown here is derived from an EMBL/GenBank/DDBJ whole genome shotgun (WGS) entry which is preliminary data.</text>
</comment>
<reference evidence="5 6" key="1">
    <citation type="submission" date="2024-04" db="EMBL/GenBank/DDBJ databases">
        <authorList>
            <consortium name="Genoscope - CEA"/>
            <person name="William W."/>
        </authorList>
    </citation>
    <scope>NUCLEOTIDE SEQUENCE [LARGE SCALE GENOMIC DNA]</scope>
</reference>
<dbReference type="Proteomes" id="UP001497497">
    <property type="component" value="Unassembled WGS sequence"/>
</dbReference>
<dbReference type="PANTHER" id="PTHR12652">
    <property type="entry name" value="PEROXISOMAL BIOGENESIS FACTOR 11"/>
    <property type="match status" value="1"/>
</dbReference>
<keyword evidence="1" id="KW-0962">Peroxisome biogenesis</keyword>
<dbReference type="GO" id="GO:0016559">
    <property type="term" value="P:peroxisome fission"/>
    <property type="evidence" value="ECO:0007669"/>
    <property type="project" value="InterPro"/>
</dbReference>
<dbReference type="PANTHER" id="PTHR12652:SF50">
    <property type="entry name" value="PEROXIN 11"/>
    <property type="match status" value="1"/>
</dbReference>
<keyword evidence="2" id="KW-0472">Membrane</keyword>
<accession>A0AAV2IMW3</accession>
<protein>
    <recommendedName>
        <fullName evidence="7">Peroxisomal membrane protein 11B</fullName>
    </recommendedName>
</protein>
<evidence type="ECO:0000256" key="3">
    <source>
        <dbReference type="ARBA" id="ARBA00023140"/>
    </source>
</evidence>
<evidence type="ECO:0000256" key="2">
    <source>
        <dbReference type="ARBA" id="ARBA00023136"/>
    </source>
</evidence>
<dbReference type="InterPro" id="IPR008733">
    <property type="entry name" value="PEX11"/>
</dbReference>
<gene>
    <name evidence="5" type="ORF">GSLYS_00020853001</name>
</gene>
<organism evidence="5 6">
    <name type="scientific">Lymnaea stagnalis</name>
    <name type="common">Great pond snail</name>
    <name type="synonym">Helix stagnalis</name>
    <dbReference type="NCBI Taxonomy" id="6523"/>
    <lineage>
        <taxon>Eukaryota</taxon>
        <taxon>Metazoa</taxon>
        <taxon>Spiralia</taxon>
        <taxon>Lophotrochozoa</taxon>
        <taxon>Mollusca</taxon>
        <taxon>Gastropoda</taxon>
        <taxon>Heterobranchia</taxon>
        <taxon>Euthyneura</taxon>
        <taxon>Panpulmonata</taxon>
        <taxon>Hygrophila</taxon>
        <taxon>Lymnaeoidea</taxon>
        <taxon>Lymnaeidae</taxon>
        <taxon>Lymnaea</taxon>
    </lineage>
</organism>
<evidence type="ECO:0008006" key="7">
    <source>
        <dbReference type="Google" id="ProtNLM"/>
    </source>
</evidence>
<evidence type="ECO:0000313" key="5">
    <source>
        <dbReference type="EMBL" id="CAL1547536.1"/>
    </source>
</evidence>
<dbReference type="GO" id="GO:0005778">
    <property type="term" value="C:peroxisomal membrane"/>
    <property type="evidence" value="ECO:0007669"/>
    <property type="project" value="UniProtKB-SubCell"/>
</dbReference>
<comment type="subcellular location">
    <subcellularLocation>
        <location evidence="4">Peroxisome membrane</location>
    </subcellularLocation>
</comment>
<evidence type="ECO:0000313" key="6">
    <source>
        <dbReference type="Proteomes" id="UP001497497"/>
    </source>
</evidence>
<dbReference type="AlphaFoldDB" id="A0AAV2IMW3"/>
<evidence type="ECO:0000256" key="4">
    <source>
        <dbReference type="ARBA" id="ARBA00046271"/>
    </source>
</evidence>
<keyword evidence="3" id="KW-0576">Peroxisome</keyword>
<keyword evidence="6" id="KW-1185">Reference proteome</keyword>